<dbReference type="PROSITE" id="PS50076">
    <property type="entry name" value="DNAJ_2"/>
    <property type="match status" value="1"/>
</dbReference>
<dbReference type="SMART" id="SM00271">
    <property type="entry name" value="DnaJ"/>
    <property type="match status" value="1"/>
</dbReference>
<name>A0ABP0W6K1_9BRYO</name>
<dbReference type="SUPFAM" id="SSF46565">
    <property type="entry name" value="Chaperone J-domain"/>
    <property type="match status" value="1"/>
</dbReference>
<feature type="domain" description="J" evidence="2">
    <location>
        <begin position="60"/>
        <end position="132"/>
    </location>
</feature>
<dbReference type="Pfam" id="PF00226">
    <property type="entry name" value="DnaJ"/>
    <property type="match status" value="1"/>
</dbReference>
<dbReference type="PROSITE" id="PS00636">
    <property type="entry name" value="DNAJ_1"/>
    <property type="match status" value="1"/>
</dbReference>
<gene>
    <name evidence="3" type="ORF">CSSPJE1EN1_LOCUS7632</name>
</gene>
<dbReference type="PANTHER" id="PTHR45286:SF1">
    <property type="entry name" value="CHAPERONE DNAJ-DOMAIN SUPERFAMILY PROTEIN"/>
    <property type="match status" value="1"/>
</dbReference>
<protein>
    <recommendedName>
        <fullName evidence="2">J domain-containing protein</fullName>
    </recommendedName>
</protein>
<sequence length="565" mass="63516">MLLLDKEEDLGMMGIFLVCRTIGMASSMMILQARRRFGWWQFVRASSSSSWKDDGGGGENAYTILGLQRSCSVESIRAAFRELAKATHPDLQPNCADDDDSRRSSAQQFVRVLAAYQILADPQMRAAYDAELQAEANHKESKGTIREQQQQQSDSTTGGRGDLEVAEWLKKYQRSAVLESVVHPQGLGFQELHLRGELRSALLKAFHGPQLIEGWKGRIPDCFEADERAGLGTDEILHLVSGRQLFGFVRQQQQQQQQHHHQQPPLLLQDLHCVNPPPLDSDDDQQLPSHPPPSASARRTFFNLTNSGPTNKNSRRRSPSYQEELLHSTDASAYVDLELHLFGKLVAKATRSRSNASNNGYTDGIRSHDFVSVFLTAEVLTAAAAAPGDSEPAQNWISDPQTVYATPSVNTKFLGTIHGLGATKLGRVCAVYGPDGRRTHKIVQHQTPLVKHMWWFKEGGRCECRCRRASLPSSRFWIFTPRSTTHNVGGWYIETWEKEDHVPRSKTLGLREHNELRLHPAMFIMAVAYKTLDSETGRTYEKSLVSKIAKVKDTLSTFLKWWKTS</sequence>
<evidence type="ECO:0000313" key="4">
    <source>
        <dbReference type="Proteomes" id="UP001497444"/>
    </source>
</evidence>
<dbReference type="InterPro" id="IPR018253">
    <property type="entry name" value="DnaJ_domain_CS"/>
</dbReference>
<evidence type="ECO:0000256" key="1">
    <source>
        <dbReference type="SAM" id="MobiDB-lite"/>
    </source>
</evidence>
<feature type="compositionally biased region" description="Basic and acidic residues" evidence="1">
    <location>
        <begin position="136"/>
        <end position="145"/>
    </location>
</feature>
<dbReference type="EMBL" id="OZ020109">
    <property type="protein sequence ID" value="CAK9262154.1"/>
    <property type="molecule type" value="Genomic_DNA"/>
</dbReference>
<evidence type="ECO:0000313" key="3">
    <source>
        <dbReference type="EMBL" id="CAK9262154.1"/>
    </source>
</evidence>
<dbReference type="InterPro" id="IPR001623">
    <property type="entry name" value="DnaJ_domain"/>
</dbReference>
<reference evidence="3" key="1">
    <citation type="submission" date="2024-02" db="EMBL/GenBank/DDBJ databases">
        <authorList>
            <consortium name="ELIXIR-Norway"/>
            <consortium name="Elixir Norway"/>
        </authorList>
    </citation>
    <scope>NUCLEOTIDE SEQUENCE</scope>
</reference>
<dbReference type="InterPro" id="IPR036869">
    <property type="entry name" value="J_dom_sf"/>
</dbReference>
<dbReference type="PANTHER" id="PTHR45286">
    <property type="entry name" value="CHAPERONE DNAJ-DOMAIN SUPERFAMILY PROTEIN"/>
    <property type="match status" value="1"/>
</dbReference>
<keyword evidence="4" id="KW-1185">Reference proteome</keyword>
<dbReference type="Gene3D" id="1.10.287.110">
    <property type="entry name" value="DnaJ domain"/>
    <property type="match status" value="1"/>
</dbReference>
<feature type="region of interest" description="Disordered" evidence="1">
    <location>
        <begin position="270"/>
        <end position="324"/>
    </location>
</feature>
<evidence type="ECO:0000259" key="2">
    <source>
        <dbReference type="PROSITE" id="PS50076"/>
    </source>
</evidence>
<accession>A0ABP0W6K1</accession>
<dbReference type="Proteomes" id="UP001497444">
    <property type="component" value="Chromosome 14"/>
</dbReference>
<dbReference type="CDD" id="cd06257">
    <property type="entry name" value="DnaJ"/>
    <property type="match status" value="1"/>
</dbReference>
<proteinExistence type="predicted"/>
<feature type="compositionally biased region" description="Polar residues" evidence="1">
    <location>
        <begin position="302"/>
        <end position="312"/>
    </location>
</feature>
<dbReference type="PRINTS" id="PR00625">
    <property type="entry name" value="JDOMAIN"/>
</dbReference>
<feature type="region of interest" description="Disordered" evidence="1">
    <location>
        <begin position="135"/>
        <end position="160"/>
    </location>
</feature>
<organism evidence="3 4">
    <name type="scientific">Sphagnum jensenii</name>
    <dbReference type="NCBI Taxonomy" id="128206"/>
    <lineage>
        <taxon>Eukaryota</taxon>
        <taxon>Viridiplantae</taxon>
        <taxon>Streptophyta</taxon>
        <taxon>Embryophyta</taxon>
        <taxon>Bryophyta</taxon>
        <taxon>Sphagnophytina</taxon>
        <taxon>Sphagnopsida</taxon>
        <taxon>Sphagnales</taxon>
        <taxon>Sphagnaceae</taxon>
        <taxon>Sphagnum</taxon>
    </lineage>
</organism>